<dbReference type="AlphaFoldDB" id="A0A6G1KE49"/>
<organism evidence="10 11">
    <name type="scientific">Pleomassaria siparia CBS 279.74</name>
    <dbReference type="NCBI Taxonomy" id="1314801"/>
    <lineage>
        <taxon>Eukaryota</taxon>
        <taxon>Fungi</taxon>
        <taxon>Dikarya</taxon>
        <taxon>Ascomycota</taxon>
        <taxon>Pezizomycotina</taxon>
        <taxon>Dothideomycetes</taxon>
        <taxon>Pleosporomycetidae</taxon>
        <taxon>Pleosporales</taxon>
        <taxon>Pleomassariaceae</taxon>
        <taxon>Pleomassaria</taxon>
    </lineage>
</organism>
<dbReference type="InterPro" id="IPR050360">
    <property type="entry name" value="MFS_Sugar_Transporters"/>
</dbReference>
<accession>A0A6G1KE49</accession>
<feature type="transmembrane region" description="Helical" evidence="8">
    <location>
        <begin position="12"/>
        <end position="29"/>
    </location>
</feature>
<dbReference type="GO" id="GO:0016020">
    <property type="term" value="C:membrane"/>
    <property type="evidence" value="ECO:0007669"/>
    <property type="project" value="UniProtKB-SubCell"/>
</dbReference>
<reference evidence="10" key="1">
    <citation type="journal article" date="2020" name="Stud. Mycol.">
        <title>101 Dothideomycetes genomes: a test case for predicting lifestyles and emergence of pathogens.</title>
        <authorList>
            <person name="Haridas S."/>
            <person name="Albert R."/>
            <person name="Binder M."/>
            <person name="Bloem J."/>
            <person name="Labutti K."/>
            <person name="Salamov A."/>
            <person name="Andreopoulos B."/>
            <person name="Baker S."/>
            <person name="Barry K."/>
            <person name="Bills G."/>
            <person name="Bluhm B."/>
            <person name="Cannon C."/>
            <person name="Castanera R."/>
            <person name="Culley D."/>
            <person name="Daum C."/>
            <person name="Ezra D."/>
            <person name="Gonzalez J."/>
            <person name="Henrissat B."/>
            <person name="Kuo A."/>
            <person name="Liang C."/>
            <person name="Lipzen A."/>
            <person name="Lutzoni F."/>
            <person name="Magnuson J."/>
            <person name="Mondo S."/>
            <person name="Nolan M."/>
            <person name="Ohm R."/>
            <person name="Pangilinan J."/>
            <person name="Park H.-J."/>
            <person name="Ramirez L."/>
            <person name="Alfaro M."/>
            <person name="Sun H."/>
            <person name="Tritt A."/>
            <person name="Yoshinaga Y."/>
            <person name="Zwiers L.-H."/>
            <person name="Turgeon B."/>
            <person name="Goodwin S."/>
            <person name="Spatafora J."/>
            <person name="Crous P."/>
            <person name="Grigoriev I."/>
        </authorList>
    </citation>
    <scope>NUCLEOTIDE SEQUENCE</scope>
    <source>
        <strain evidence="10">CBS 279.74</strain>
    </source>
</reference>
<dbReference type="InterPro" id="IPR020846">
    <property type="entry name" value="MFS_dom"/>
</dbReference>
<gene>
    <name evidence="10" type="ORF">K504DRAFT_429028</name>
</gene>
<dbReference type="PANTHER" id="PTHR48022">
    <property type="entry name" value="PLASTIDIC GLUCOSE TRANSPORTER 4"/>
    <property type="match status" value="1"/>
</dbReference>
<feature type="transmembrane region" description="Helical" evidence="8">
    <location>
        <begin position="442"/>
        <end position="459"/>
    </location>
</feature>
<dbReference type="InterPro" id="IPR005829">
    <property type="entry name" value="Sugar_transporter_CS"/>
</dbReference>
<evidence type="ECO:0000256" key="6">
    <source>
        <dbReference type="ARBA" id="ARBA00023136"/>
    </source>
</evidence>
<dbReference type="Gene3D" id="1.20.1250.20">
    <property type="entry name" value="MFS general substrate transporter like domains"/>
    <property type="match status" value="1"/>
</dbReference>
<feature type="transmembrane region" description="Helical" evidence="8">
    <location>
        <begin position="417"/>
        <end position="436"/>
    </location>
</feature>
<keyword evidence="3 7" id="KW-0813">Transport</keyword>
<dbReference type="Proteomes" id="UP000799428">
    <property type="component" value="Unassembled WGS sequence"/>
</dbReference>
<evidence type="ECO:0000313" key="10">
    <source>
        <dbReference type="EMBL" id="KAF2710752.1"/>
    </source>
</evidence>
<dbReference type="InterPro" id="IPR003663">
    <property type="entry name" value="Sugar/inositol_transpt"/>
</dbReference>
<dbReference type="EMBL" id="MU005768">
    <property type="protein sequence ID" value="KAF2710752.1"/>
    <property type="molecule type" value="Genomic_DNA"/>
</dbReference>
<keyword evidence="4 8" id="KW-0812">Transmembrane</keyword>
<dbReference type="NCBIfam" id="TIGR00879">
    <property type="entry name" value="SP"/>
    <property type="match status" value="1"/>
</dbReference>
<evidence type="ECO:0000313" key="11">
    <source>
        <dbReference type="Proteomes" id="UP000799428"/>
    </source>
</evidence>
<evidence type="ECO:0000256" key="1">
    <source>
        <dbReference type="ARBA" id="ARBA00004141"/>
    </source>
</evidence>
<evidence type="ECO:0000256" key="5">
    <source>
        <dbReference type="ARBA" id="ARBA00022989"/>
    </source>
</evidence>
<dbReference type="Pfam" id="PF00083">
    <property type="entry name" value="Sugar_tr"/>
    <property type="match status" value="1"/>
</dbReference>
<dbReference type="PRINTS" id="PR00171">
    <property type="entry name" value="SUGRTRNSPORT"/>
</dbReference>
<sequence length="538" mass="59579">MKKFYGLTGTKLNIAIAVVAGTDFALFGYDQGVMGGLLTLPSFLKYFPEIDTANPPAGKTASQASNIQGITVGGYTLGCFFGAVATIWLGNMLGRKRTIFVGSSIMIIGAILQASAFSLGQLIPARLITGFGNGMNTSTVPTWQAETSKSHRRGQMVMIEGSLIVFGVMLSYWLDLGFSFLEPSTISWRFPIAFQIILALFILAFIPGLPESPRWLVLKGREDEAIDVLCALSNLPREDKKIQNEFQAVKDTVFEMAKGGFRDCFKFNRNRNFHRTALAYVNQMFQQISGINIITYYAATIFEQNIGLSPFLSRLLAACNGTEYFMASWIAIFTIEKFGRRSLMLFGAAGQAMSMAVLAGTTSPANPSTGLGITAAVFLFVFNSFFAVGWLGMTWLYPAEITPLSIRAPANAISTTANWIFNFMVVMVTPVAFANIGYKTYIIFAVINTFMVPCVYFFFPETAYRSLEEMDEIFHKTTNPFDVVHIAHDTPHRYDKHGDLLIDYDDTEEARVYAERRRSSVVAQDVNGVKAKDEHKEG</sequence>
<evidence type="ECO:0000256" key="2">
    <source>
        <dbReference type="ARBA" id="ARBA00010992"/>
    </source>
</evidence>
<feature type="transmembrane region" description="Helical" evidence="8">
    <location>
        <begin position="311"/>
        <end position="335"/>
    </location>
</feature>
<proteinExistence type="inferred from homology"/>
<evidence type="ECO:0000256" key="4">
    <source>
        <dbReference type="ARBA" id="ARBA00022692"/>
    </source>
</evidence>
<evidence type="ECO:0000259" key="9">
    <source>
        <dbReference type="PROSITE" id="PS50850"/>
    </source>
</evidence>
<feature type="transmembrane region" description="Helical" evidence="8">
    <location>
        <begin position="342"/>
        <end position="361"/>
    </location>
</feature>
<dbReference type="PROSITE" id="PS00216">
    <property type="entry name" value="SUGAR_TRANSPORT_1"/>
    <property type="match status" value="1"/>
</dbReference>
<keyword evidence="5 8" id="KW-1133">Transmembrane helix</keyword>
<dbReference type="InterPro" id="IPR036259">
    <property type="entry name" value="MFS_trans_sf"/>
</dbReference>
<feature type="transmembrane region" description="Helical" evidence="8">
    <location>
        <begin position="72"/>
        <end position="90"/>
    </location>
</feature>
<keyword evidence="6 8" id="KW-0472">Membrane</keyword>
<feature type="transmembrane region" description="Helical" evidence="8">
    <location>
        <begin position="186"/>
        <end position="206"/>
    </location>
</feature>
<keyword evidence="11" id="KW-1185">Reference proteome</keyword>
<evidence type="ECO:0000256" key="8">
    <source>
        <dbReference type="SAM" id="Phobius"/>
    </source>
</evidence>
<feature type="transmembrane region" description="Helical" evidence="8">
    <location>
        <begin position="277"/>
        <end position="299"/>
    </location>
</feature>
<comment type="subcellular location">
    <subcellularLocation>
        <location evidence="1">Membrane</location>
        <topology evidence="1">Multi-pass membrane protein</topology>
    </subcellularLocation>
</comment>
<comment type="similarity">
    <text evidence="2 7">Belongs to the major facilitator superfamily. Sugar transporter (TC 2.A.1.1) family.</text>
</comment>
<evidence type="ECO:0000256" key="3">
    <source>
        <dbReference type="ARBA" id="ARBA00022448"/>
    </source>
</evidence>
<feature type="transmembrane region" description="Helical" evidence="8">
    <location>
        <begin position="157"/>
        <end position="174"/>
    </location>
</feature>
<feature type="domain" description="Major facilitator superfamily (MFS) profile" evidence="9">
    <location>
        <begin position="16"/>
        <end position="463"/>
    </location>
</feature>
<dbReference type="PANTHER" id="PTHR48022:SF68">
    <property type="entry name" value="MAJOR FACILITATOR SUPERFAMILY (MFS) PROFILE DOMAIN-CONTAINING PROTEIN-RELATED"/>
    <property type="match status" value="1"/>
</dbReference>
<dbReference type="GO" id="GO:0005351">
    <property type="term" value="F:carbohydrate:proton symporter activity"/>
    <property type="evidence" value="ECO:0007669"/>
    <property type="project" value="TreeGrafter"/>
</dbReference>
<feature type="transmembrane region" description="Helical" evidence="8">
    <location>
        <begin position="373"/>
        <end position="397"/>
    </location>
</feature>
<evidence type="ECO:0000256" key="7">
    <source>
        <dbReference type="RuleBase" id="RU003346"/>
    </source>
</evidence>
<name>A0A6G1KE49_9PLEO</name>
<dbReference type="PROSITE" id="PS50850">
    <property type="entry name" value="MFS"/>
    <property type="match status" value="1"/>
</dbReference>
<protein>
    <submittedName>
        <fullName evidence="10">General substrate transporter</fullName>
    </submittedName>
</protein>
<dbReference type="InterPro" id="IPR005828">
    <property type="entry name" value="MFS_sugar_transport-like"/>
</dbReference>
<dbReference type="SUPFAM" id="SSF103473">
    <property type="entry name" value="MFS general substrate transporter"/>
    <property type="match status" value="1"/>
</dbReference>
<dbReference type="FunFam" id="1.20.1250.20:FF:000061">
    <property type="entry name" value="MFS sugar transporter"/>
    <property type="match status" value="1"/>
</dbReference>
<dbReference type="OrthoDB" id="6612291at2759"/>